<keyword evidence="3" id="KW-1185">Reference proteome</keyword>
<feature type="domain" description="Carboxymuconolactone decarboxylase-like" evidence="1">
    <location>
        <begin position="51"/>
        <end position="106"/>
    </location>
</feature>
<gene>
    <name evidence="2" type="ORF">BVER_05059</name>
</gene>
<evidence type="ECO:0000259" key="1">
    <source>
        <dbReference type="Pfam" id="PF02627"/>
    </source>
</evidence>
<organism evidence="2 3">
    <name type="scientific">Candidatus Burkholderia verschuerenii</name>
    <dbReference type="NCBI Taxonomy" id="242163"/>
    <lineage>
        <taxon>Bacteria</taxon>
        <taxon>Pseudomonadati</taxon>
        <taxon>Pseudomonadota</taxon>
        <taxon>Betaproteobacteria</taxon>
        <taxon>Burkholderiales</taxon>
        <taxon>Burkholderiaceae</taxon>
        <taxon>Burkholderia</taxon>
    </lineage>
</organism>
<evidence type="ECO:0000313" key="3">
    <source>
        <dbReference type="Proteomes" id="UP000036959"/>
    </source>
</evidence>
<dbReference type="PANTHER" id="PTHR35446">
    <property type="entry name" value="SI:CH211-175M2.5"/>
    <property type="match status" value="1"/>
</dbReference>
<accession>A0A0L0MC03</accession>
<name>A0A0L0MC03_9BURK</name>
<dbReference type="Gene3D" id="1.20.1290.10">
    <property type="entry name" value="AhpD-like"/>
    <property type="match status" value="1"/>
</dbReference>
<dbReference type="SUPFAM" id="SSF69118">
    <property type="entry name" value="AhpD-like"/>
    <property type="match status" value="1"/>
</dbReference>
<comment type="caution">
    <text evidence="2">The sequence shown here is derived from an EMBL/GenBank/DDBJ whole genome shotgun (WGS) entry which is preliminary data.</text>
</comment>
<dbReference type="GO" id="GO:0051920">
    <property type="term" value="F:peroxiredoxin activity"/>
    <property type="evidence" value="ECO:0007669"/>
    <property type="project" value="InterPro"/>
</dbReference>
<dbReference type="NCBIfam" id="TIGR00778">
    <property type="entry name" value="ahpD_dom"/>
    <property type="match status" value="1"/>
</dbReference>
<dbReference type="Proteomes" id="UP000036959">
    <property type="component" value="Unassembled WGS sequence"/>
</dbReference>
<dbReference type="RefSeq" id="WP_050453912.1">
    <property type="nucleotide sequence ID" value="NZ_LFJJ01000074.1"/>
</dbReference>
<reference evidence="3" key="1">
    <citation type="submission" date="2015-06" db="EMBL/GenBank/DDBJ databases">
        <title>Comparative genomics of Burkholderia leaf nodule symbionts.</title>
        <authorList>
            <person name="Carlier A."/>
            <person name="Eberl L."/>
            <person name="Pinto-Carbo M."/>
        </authorList>
    </citation>
    <scope>NUCLEOTIDE SEQUENCE [LARGE SCALE GENOMIC DNA]</scope>
    <source>
        <strain evidence="3">UZHbot4</strain>
    </source>
</reference>
<dbReference type="EMBL" id="LFJJ01000074">
    <property type="protein sequence ID" value="KND60237.1"/>
    <property type="molecule type" value="Genomic_DNA"/>
</dbReference>
<protein>
    <submittedName>
        <fullName evidence="2">Macrophage infectivity potentiator-related protein</fullName>
    </submittedName>
</protein>
<sequence>MSRLSQLDINEATGVTAELFSTIKRAAGRVPNAYAAIGTHSPAALGAAMAGDAVLAKSTLSKADVEAVKLAVSELAGCDYCAAAHTAVGKMVGLTQAQTQQIRAGEATGDAKRDALVRFVRTLASTRGTLDERKLNTVREAGYTDAQITDALFAMSVINFTNLFNRVNDTTIDFPALV</sequence>
<dbReference type="InterPro" id="IPR003779">
    <property type="entry name" value="CMD-like"/>
</dbReference>
<dbReference type="AlphaFoldDB" id="A0A0L0MC03"/>
<dbReference type="InterPro" id="IPR029032">
    <property type="entry name" value="AhpD-like"/>
</dbReference>
<proteinExistence type="predicted"/>
<dbReference type="PANTHER" id="PTHR35446:SF3">
    <property type="entry name" value="CMD DOMAIN-CONTAINING PROTEIN"/>
    <property type="match status" value="1"/>
</dbReference>
<dbReference type="InterPro" id="IPR004675">
    <property type="entry name" value="AhpD_core"/>
</dbReference>
<dbReference type="Pfam" id="PF02627">
    <property type="entry name" value="CMD"/>
    <property type="match status" value="1"/>
</dbReference>
<dbReference type="PATRIC" id="fig|242163.4.peg.6437"/>
<evidence type="ECO:0000313" key="2">
    <source>
        <dbReference type="EMBL" id="KND60237.1"/>
    </source>
</evidence>
<dbReference type="OrthoDB" id="3667834at2"/>